<dbReference type="AlphaFoldDB" id="A0A9P3C944"/>
<keyword evidence="2" id="KW-1185">Reference proteome</keyword>
<reference evidence="1 2" key="1">
    <citation type="submission" date="2021-01" db="EMBL/GenBank/DDBJ databases">
        <title>Cercospora kikuchii MAFF 305040 whole genome shotgun sequence.</title>
        <authorList>
            <person name="Kashiwa T."/>
            <person name="Suzuki T."/>
        </authorList>
    </citation>
    <scope>NUCLEOTIDE SEQUENCE [LARGE SCALE GENOMIC DNA]</scope>
    <source>
        <strain evidence="1 2">MAFF 305040</strain>
    </source>
</reference>
<protein>
    <submittedName>
        <fullName evidence="1">Uncharacterized protein</fullName>
    </submittedName>
</protein>
<proteinExistence type="predicted"/>
<gene>
    <name evidence="1" type="ORF">CKM354_000206900</name>
</gene>
<dbReference type="Proteomes" id="UP000825890">
    <property type="component" value="Unassembled WGS sequence"/>
</dbReference>
<name>A0A9P3C944_9PEZI</name>
<dbReference type="RefSeq" id="XP_044653146.1">
    <property type="nucleotide sequence ID" value="XM_044797211.1"/>
</dbReference>
<accession>A0A9P3C944</accession>
<evidence type="ECO:0000313" key="1">
    <source>
        <dbReference type="EMBL" id="GIZ38659.1"/>
    </source>
</evidence>
<organism evidence="1 2">
    <name type="scientific">Cercospora kikuchii</name>
    <dbReference type="NCBI Taxonomy" id="84275"/>
    <lineage>
        <taxon>Eukaryota</taxon>
        <taxon>Fungi</taxon>
        <taxon>Dikarya</taxon>
        <taxon>Ascomycota</taxon>
        <taxon>Pezizomycotina</taxon>
        <taxon>Dothideomycetes</taxon>
        <taxon>Dothideomycetidae</taxon>
        <taxon>Mycosphaerellales</taxon>
        <taxon>Mycosphaerellaceae</taxon>
        <taxon>Cercospora</taxon>
    </lineage>
</organism>
<dbReference type="GeneID" id="68287644"/>
<evidence type="ECO:0000313" key="2">
    <source>
        <dbReference type="Proteomes" id="UP000825890"/>
    </source>
</evidence>
<comment type="caution">
    <text evidence="1">The sequence shown here is derived from an EMBL/GenBank/DDBJ whole genome shotgun (WGS) entry which is preliminary data.</text>
</comment>
<sequence>MWTHDFRLTPSIGAARIDRYDFVPSANLFGTPVARLHFFDLTPEIRTLIYLFLPQTGFGFFGDEILAETMLGAHSIAFNPPIAATCRFLRHEVLQSYFSQSIFRFMTSGSWAFGAFPWVDAQYDFCISHMNSIIFDSLTSHHPKGIKADRKNGIEADPDKEFEHDNDTSIRHYDKIAIDVRRGSVTIQPTRLLVCDVLVDSHLTCGNCDHVEYLDTAAARMQDLLNRLPIVDGSRKMDKETLKRMMNVAIGIQVDGQVVLVWIGRLS</sequence>
<dbReference type="EMBL" id="BOLY01000001">
    <property type="protein sequence ID" value="GIZ38659.1"/>
    <property type="molecule type" value="Genomic_DNA"/>
</dbReference>
<dbReference type="OrthoDB" id="10520270at2759"/>